<protein>
    <submittedName>
        <fullName evidence="1">Uncharacterized protein</fullName>
    </submittedName>
</protein>
<dbReference type="Gene3D" id="2.60.40.3600">
    <property type="match status" value="1"/>
</dbReference>
<dbReference type="PATRIC" id="fig|1449336.4.peg.823"/>
<comment type="caution">
    <text evidence="1">The sequence shown here is derived from an EMBL/GenBank/DDBJ whole genome shotgun (WGS) entry which is preliminary data.</text>
</comment>
<reference evidence="1 2" key="1">
    <citation type="journal article" date="2015" name="Genome Announc.">
        <title>Expanding the biotechnology potential of lactobacilli through comparative genomics of 213 strains and associated genera.</title>
        <authorList>
            <person name="Sun Z."/>
            <person name="Harris H.M."/>
            <person name="McCann A."/>
            <person name="Guo C."/>
            <person name="Argimon S."/>
            <person name="Zhang W."/>
            <person name="Yang X."/>
            <person name="Jeffery I.B."/>
            <person name="Cooney J.C."/>
            <person name="Kagawa T.F."/>
            <person name="Liu W."/>
            <person name="Song Y."/>
            <person name="Salvetti E."/>
            <person name="Wrobel A."/>
            <person name="Rasinkangas P."/>
            <person name="Parkhill J."/>
            <person name="Rea M.C."/>
            <person name="O'Sullivan O."/>
            <person name="Ritari J."/>
            <person name="Douillard F.P."/>
            <person name="Paul Ross R."/>
            <person name="Yang R."/>
            <person name="Briner A.E."/>
            <person name="Felis G.E."/>
            <person name="de Vos W.M."/>
            <person name="Barrangou R."/>
            <person name="Klaenhammer T.R."/>
            <person name="Caufield P.W."/>
            <person name="Cui Y."/>
            <person name="Zhang H."/>
            <person name="O'Toole P.W."/>
        </authorList>
    </citation>
    <scope>NUCLEOTIDE SEQUENCE [LARGE SCALE GENOMIC DNA]</scope>
    <source>
        <strain evidence="1 2">DSM 20623</strain>
    </source>
</reference>
<sequence>MDVTYTNGKAIFDVVVPLTNDKFQEGESYSIEVSANTGFLDSYDNSQSFTVDYSVMTGNTTNKKVEAGTDFNELNPSDFITDLKDSAGNDVKVNKFVNIPDNKKIGKKNIGIEVTNGKSTATITVEFEIIDTVKPTATAVPQKIQKNSVFTSDASSLITNVADNGGSDSVTYSITKIPSMNKVGYFSAEVTLSDQSNNQSVIEIPVTVYDETTPIVGNSILTGNDFEITIEDLKTGVSNSNLNHLILEKSGSKAWDILTGKEIETISVVQNNLDFSKGSYTATIRAQDSNAKILEKSINITVTDGFLEFTKIENDLDFGKITLSTIEKNYNLINESIIKIEDTRGEESTNWELTAKISKKLTSQDGDLRESLYYVDDKNAKFYLNSDETTLLNQSATSTYKETTINLNKNGSSGLYLGLLAGQGKIGKYTGSIQWSLKDAP</sequence>
<dbReference type="Proteomes" id="UP000051658">
    <property type="component" value="Unassembled WGS sequence"/>
</dbReference>
<gene>
    <name evidence="1" type="ORF">IV74_GL000808</name>
</gene>
<evidence type="ECO:0000313" key="1">
    <source>
        <dbReference type="EMBL" id="KRN56799.1"/>
    </source>
</evidence>
<organism evidence="1 2">
    <name type="scientific">Carnobacterium divergens DSM 20623</name>
    <dbReference type="NCBI Taxonomy" id="1449336"/>
    <lineage>
        <taxon>Bacteria</taxon>
        <taxon>Bacillati</taxon>
        <taxon>Bacillota</taxon>
        <taxon>Bacilli</taxon>
        <taxon>Lactobacillales</taxon>
        <taxon>Carnobacteriaceae</taxon>
        <taxon>Carnobacterium</taxon>
    </lineage>
</organism>
<proteinExistence type="predicted"/>
<name>A0A0R2HVV2_CARDV</name>
<keyword evidence="2" id="KW-1185">Reference proteome</keyword>
<accession>A0A0R2HVV2</accession>
<dbReference type="AlphaFoldDB" id="A0A0R2HVV2"/>
<evidence type="ECO:0000313" key="2">
    <source>
        <dbReference type="Proteomes" id="UP000051658"/>
    </source>
</evidence>
<dbReference type="EMBL" id="JQBS01000018">
    <property type="protein sequence ID" value="KRN56799.1"/>
    <property type="molecule type" value="Genomic_DNA"/>
</dbReference>